<feature type="repeat" description="WD" evidence="3">
    <location>
        <begin position="530"/>
        <end position="571"/>
    </location>
</feature>
<dbReference type="PANTHER" id="PTHR19848:SF8">
    <property type="entry name" value="F-BOX AND WD REPEAT DOMAIN CONTAINING 7"/>
    <property type="match status" value="1"/>
</dbReference>
<evidence type="ECO:0000256" key="2">
    <source>
        <dbReference type="ARBA" id="ARBA00022737"/>
    </source>
</evidence>
<dbReference type="PANTHER" id="PTHR19848">
    <property type="entry name" value="WD40 REPEAT PROTEIN"/>
    <property type="match status" value="1"/>
</dbReference>
<organism evidence="4 5">
    <name type="scientific">Thanatephorus cucumeris (strain AG1-IB / isolate 7/3/14)</name>
    <name type="common">Lettuce bottom rot fungus</name>
    <name type="synonym">Rhizoctonia solani</name>
    <dbReference type="NCBI Taxonomy" id="1108050"/>
    <lineage>
        <taxon>Eukaryota</taxon>
        <taxon>Fungi</taxon>
        <taxon>Dikarya</taxon>
        <taxon>Basidiomycota</taxon>
        <taxon>Agaricomycotina</taxon>
        <taxon>Agaricomycetes</taxon>
        <taxon>Cantharellales</taxon>
        <taxon>Ceratobasidiaceae</taxon>
        <taxon>Rhizoctonia</taxon>
        <taxon>Rhizoctonia solani AG-1</taxon>
    </lineage>
</organism>
<dbReference type="Pfam" id="PF00400">
    <property type="entry name" value="WD40"/>
    <property type="match status" value="11"/>
</dbReference>
<dbReference type="EMBL" id="LN679139">
    <property type="protein sequence ID" value="CEL59905.1"/>
    <property type="molecule type" value="Genomic_DNA"/>
</dbReference>
<feature type="repeat" description="WD" evidence="3">
    <location>
        <begin position="625"/>
        <end position="659"/>
    </location>
</feature>
<dbReference type="InterPro" id="IPR001680">
    <property type="entry name" value="WD40_rpt"/>
</dbReference>
<feature type="repeat" description="WD" evidence="3">
    <location>
        <begin position="487"/>
        <end position="528"/>
    </location>
</feature>
<dbReference type="PROSITE" id="PS50082">
    <property type="entry name" value="WD_REPEATS_2"/>
    <property type="match status" value="10"/>
</dbReference>
<evidence type="ECO:0000256" key="3">
    <source>
        <dbReference type="PROSITE-ProRule" id="PRU00221"/>
    </source>
</evidence>
<protein>
    <submittedName>
        <fullName evidence="4">Putative WD repeat-containing protein alr3466</fullName>
    </submittedName>
</protein>
<feature type="repeat" description="WD" evidence="3">
    <location>
        <begin position="787"/>
        <end position="828"/>
    </location>
</feature>
<gene>
    <name evidence="4" type="ORF">RSOLAG1IB_09189</name>
</gene>
<feature type="repeat" description="WD" evidence="3">
    <location>
        <begin position="573"/>
        <end position="607"/>
    </location>
</feature>
<keyword evidence="2" id="KW-0677">Repeat</keyword>
<dbReference type="Gene3D" id="2.130.10.10">
    <property type="entry name" value="YVTN repeat-like/Quinoprotein amine dehydrogenase"/>
    <property type="match status" value="6"/>
</dbReference>
<dbReference type="PROSITE" id="PS50294">
    <property type="entry name" value="WD_REPEATS_REGION"/>
    <property type="match status" value="10"/>
</dbReference>
<evidence type="ECO:0000313" key="5">
    <source>
        <dbReference type="Proteomes" id="UP000059188"/>
    </source>
</evidence>
<proteinExistence type="predicted"/>
<feature type="repeat" description="WD" evidence="3">
    <location>
        <begin position="444"/>
        <end position="485"/>
    </location>
</feature>
<dbReference type="InterPro" id="IPR036322">
    <property type="entry name" value="WD40_repeat_dom_sf"/>
</dbReference>
<dbReference type="InterPro" id="IPR020472">
    <property type="entry name" value="WD40_PAC1"/>
</dbReference>
<sequence length="1004" mass="108927">METLETALSVIMSSSSIPMDEGDDNPIDHLYMTILRMAFKPGANQGSKRKIKDILDTVICAMEPMTLSILASVVGLKSGRQVDKLLMPLRSVVNVAKETGLVTTLHASFPDFMLSPNRSVEFHCQPQRRHATMAEACLGLIDGAPSSFNICALPSSYLLDREVKDLDMRVSESIPGDLMYACRHWSAHLDQSEYQIEITELVRRFFSSRLLLWMEIINLTKHMRRGTSIIQTAENWCSEKSAPEELTRLARDASQFVSVYANHPVSQSTPHIYVSMLPFWPRSRPVSASYIPKTSGLVQPAGTAIDRRQLALIATWEVSTYDIRSFGLSADGTRLAAPTENSIDVYSTTTGESVLSLTDDRTRGVSRVVISPDGIRVAFVGTDRIAYLWDIANEGKVSQLLPDGTSDVSSIAFSPEGSHVACGTENGDIYMRELQQQVSSTVLLRGHTSYVFSVAFSPDSSHLASGSADKAVRVWEVRTGQPAGEAFEGHTDYVESVSYSHDGSCLVSASDDRTIQVWNPQTGQTVLGPLTGHSGYILSVTFSPNSTLIASTSSEKTIRVYDARTGQTVLGPLEGHTDQVNCVRFSSDSTRLYSCSSDGTVRVWNMQDLGSSNQPSSGPLALKPINSIRYSPSGARAVSGSDDGSVHVWDVRTGALVLGPLPGHDQSVESVDYSPSDQYVISGSGDGTLRIWDASTGKDIHGPIQAHSKGVRCVRFSPDSSVAVSGSDDGTVRIWNVTTGQHVMQLLQGDHEILSVGFSPDGHNVVCGSGEMHVVDRHTGNAVIEPITGHSDWINSAEFSPDGKRLVSGSEDETVRIWDAETGKHLVVCGDNHGSHSYPVTSVGFSPNGLFVVSGSLDDTVCVWDAQDGKRILGPLRGHTNWVNCVEFSPDGSHIVSCSHDATIRFWDATSCTRAIEANISISAGAKAGHTPSLNGDSTHDLWSVDDDGWAVDSHNRRLVWVPSDLRESLLVPPKSLTISSNGCYELRFEGANVGEKWADCYRP</sequence>
<dbReference type="CDD" id="cd00200">
    <property type="entry name" value="WD40"/>
    <property type="match status" value="2"/>
</dbReference>
<reference evidence="4 5" key="1">
    <citation type="submission" date="2014-11" db="EMBL/GenBank/DDBJ databases">
        <authorList>
            <person name="Wibberg Daniel"/>
        </authorList>
    </citation>
    <scope>NUCLEOTIDE SEQUENCE [LARGE SCALE GENOMIC DNA]</scope>
    <source>
        <strain evidence="4">Rhizoctonia solani AG1-IB 7/3/14</strain>
    </source>
</reference>
<dbReference type="SUPFAM" id="SSF50978">
    <property type="entry name" value="WD40 repeat-like"/>
    <property type="match status" value="3"/>
</dbReference>
<keyword evidence="5" id="KW-1185">Reference proteome</keyword>
<dbReference type="InterPro" id="IPR015943">
    <property type="entry name" value="WD40/YVTN_repeat-like_dom_sf"/>
</dbReference>
<name>A0A0B7FQF0_THACB</name>
<dbReference type="PRINTS" id="PR00320">
    <property type="entry name" value="GPROTEINBRPT"/>
</dbReference>
<feature type="repeat" description="WD" evidence="3">
    <location>
        <begin position="661"/>
        <end position="702"/>
    </location>
</feature>
<evidence type="ECO:0000256" key="1">
    <source>
        <dbReference type="ARBA" id="ARBA00022574"/>
    </source>
</evidence>
<keyword evidence="1 3" id="KW-0853">WD repeat</keyword>
<dbReference type="STRING" id="1108050.A0A0B7FQF0"/>
<dbReference type="AlphaFoldDB" id="A0A0B7FQF0"/>
<dbReference type="Proteomes" id="UP000059188">
    <property type="component" value="Unassembled WGS sequence"/>
</dbReference>
<evidence type="ECO:0000313" key="4">
    <source>
        <dbReference type="EMBL" id="CEL59905.1"/>
    </source>
</evidence>
<feature type="repeat" description="WD" evidence="3">
    <location>
        <begin position="876"/>
        <end position="911"/>
    </location>
</feature>
<dbReference type="SMART" id="SM00320">
    <property type="entry name" value="WD40"/>
    <property type="match status" value="13"/>
</dbReference>
<accession>A0A0B7FQF0</accession>
<feature type="repeat" description="WD" evidence="3">
    <location>
        <begin position="704"/>
        <end position="745"/>
    </location>
</feature>
<feature type="repeat" description="WD" evidence="3">
    <location>
        <begin position="833"/>
        <end position="874"/>
    </location>
</feature>
<dbReference type="PROSITE" id="PS00678">
    <property type="entry name" value="WD_REPEATS_1"/>
    <property type="match status" value="8"/>
</dbReference>
<dbReference type="InterPro" id="IPR019775">
    <property type="entry name" value="WD40_repeat_CS"/>
</dbReference>